<evidence type="ECO:0000256" key="9">
    <source>
        <dbReference type="SAM" id="Phobius"/>
    </source>
</evidence>
<feature type="region of interest" description="Disordered" evidence="8">
    <location>
        <begin position="471"/>
        <end position="500"/>
    </location>
</feature>
<dbReference type="InterPro" id="IPR016035">
    <property type="entry name" value="Acyl_Trfase/lysoPLipase"/>
</dbReference>
<dbReference type="PROSITE" id="PS51635">
    <property type="entry name" value="PNPLA"/>
    <property type="match status" value="1"/>
</dbReference>
<keyword evidence="7" id="KW-0378">Hydrolase</keyword>
<evidence type="ECO:0000256" key="2">
    <source>
        <dbReference type="ARBA" id="ARBA00022559"/>
    </source>
</evidence>
<keyword evidence="4" id="KW-0560">Oxidoreductase</keyword>
<feature type="region of interest" description="Disordered" evidence="8">
    <location>
        <begin position="1062"/>
        <end position="1081"/>
    </location>
</feature>
<dbReference type="InterPro" id="IPR006314">
    <property type="entry name" value="Dyp_peroxidase"/>
</dbReference>
<dbReference type="InterPro" id="IPR048328">
    <property type="entry name" value="Dyp_perox_C"/>
</dbReference>
<dbReference type="Proteomes" id="UP000469385">
    <property type="component" value="Unassembled WGS sequence"/>
</dbReference>
<proteinExistence type="predicted"/>
<evidence type="ECO:0000256" key="3">
    <source>
        <dbReference type="ARBA" id="ARBA00022723"/>
    </source>
</evidence>
<keyword evidence="9" id="KW-1133">Transmembrane helix</keyword>
<dbReference type="InterPro" id="IPR011008">
    <property type="entry name" value="Dimeric_a/b-barrel"/>
</dbReference>
<keyword evidence="12" id="KW-1185">Reference proteome</keyword>
<dbReference type="PROSITE" id="PS51404">
    <property type="entry name" value="DYP_PEROXIDASE"/>
    <property type="match status" value="1"/>
</dbReference>
<dbReference type="GO" id="GO:0020037">
    <property type="term" value="F:heme binding"/>
    <property type="evidence" value="ECO:0007669"/>
    <property type="project" value="InterPro"/>
</dbReference>
<accession>A0A6N8IQG0</accession>
<evidence type="ECO:0000313" key="11">
    <source>
        <dbReference type="EMBL" id="MVQ28083.1"/>
    </source>
</evidence>
<feature type="transmembrane region" description="Helical" evidence="9">
    <location>
        <begin position="667"/>
        <end position="687"/>
    </location>
</feature>
<dbReference type="PANTHER" id="PTHR30521">
    <property type="entry name" value="DEFERROCHELATASE/PEROXIDASE"/>
    <property type="match status" value="1"/>
</dbReference>
<evidence type="ECO:0000256" key="5">
    <source>
        <dbReference type="ARBA" id="ARBA00023004"/>
    </source>
</evidence>
<dbReference type="AlphaFoldDB" id="A0A6N8IQG0"/>
<feature type="domain" description="PNPLA" evidence="10">
    <location>
        <begin position="506"/>
        <end position="894"/>
    </location>
</feature>
<keyword evidence="2" id="KW-0575">Peroxidase</keyword>
<keyword evidence="3" id="KW-0479">Metal-binding</keyword>
<dbReference type="GO" id="GO:0004601">
    <property type="term" value="F:peroxidase activity"/>
    <property type="evidence" value="ECO:0007669"/>
    <property type="project" value="UniProtKB-KW"/>
</dbReference>
<dbReference type="InterPro" id="IPR049509">
    <property type="entry name" value="DyP_N"/>
</dbReference>
<dbReference type="InterPro" id="IPR002641">
    <property type="entry name" value="PNPLA_dom"/>
</dbReference>
<gene>
    <name evidence="11" type="ORF">GON04_01375</name>
</gene>
<dbReference type="Gene3D" id="3.40.1090.10">
    <property type="entry name" value="Cytosolic phospholipase A2 catalytic domain"/>
    <property type="match status" value="1"/>
</dbReference>
<comment type="cofactor">
    <cofactor evidence="1">
        <name>heme b</name>
        <dbReference type="ChEBI" id="CHEBI:60344"/>
    </cofactor>
</comment>
<comment type="caution">
    <text evidence="11">The sequence shown here is derived from an EMBL/GenBank/DDBJ whole genome shotgun (WGS) entry which is preliminary data.</text>
</comment>
<protein>
    <recommendedName>
        <fullName evidence="10">PNPLA domain-containing protein</fullName>
    </recommendedName>
</protein>
<keyword evidence="9" id="KW-0472">Membrane</keyword>
<dbReference type="GO" id="GO:0016042">
    <property type="term" value="P:lipid catabolic process"/>
    <property type="evidence" value="ECO:0007669"/>
    <property type="project" value="UniProtKB-UniRule"/>
</dbReference>
<feature type="short sequence motif" description="GXSXG" evidence="7">
    <location>
        <begin position="536"/>
        <end position="540"/>
    </location>
</feature>
<dbReference type="PANTHER" id="PTHR30521:SF5">
    <property type="entry name" value="BLR4509 PROTEIN"/>
    <property type="match status" value="1"/>
</dbReference>
<name>A0A6N8IQG0_9BURK</name>
<comment type="caution">
    <text evidence="7">Lacks conserved residue(s) required for the propagation of feature annotation.</text>
</comment>
<evidence type="ECO:0000256" key="1">
    <source>
        <dbReference type="ARBA" id="ARBA00001970"/>
    </source>
</evidence>
<feature type="active site" description="Proton acceptor" evidence="7">
    <location>
        <position position="881"/>
    </location>
</feature>
<dbReference type="GO" id="GO:0016787">
    <property type="term" value="F:hydrolase activity"/>
    <property type="evidence" value="ECO:0007669"/>
    <property type="project" value="UniProtKB-UniRule"/>
</dbReference>
<feature type="short sequence motif" description="DGA/G" evidence="7">
    <location>
        <begin position="881"/>
        <end position="883"/>
    </location>
</feature>
<organism evidence="11 12">
    <name type="scientific">Ramlibacter pinisoli</name>
    <dbReference type="NCBI Taxonomy" id="2682844"/>
    <lineage>
        <taxon>Bacteria</taxon>
        <taxon>Pseudomonadati</taxon>
        <taxon>Pseudomonadota</taxon>
        <taxon>Betaproteobacteria</taxon>
        <taxon>Burkholderiales</taxon>
        <taxon>Comamonadaceae</taxon>
        <taxon>Ramlibacter</taxon>
    </lineage>
</organism>
<dbReference type="Pfam" id="PF20628">
    <property type="entry name" value="Dyp_perox_C"/>
    <property type="match status" value="1"/>
</dbReference>
<dbReference type="RefSeq" id="WP_157396227.1">
    <property type="nucleotide sequence ID" value="NZ_WSEL01000003.1"/>
</dbReference>
<dbReference type="GO" id="GO:0046872">
    <property type="term" value="F:metal ion binding"/>
    <property type="evidence" value="ECO:0007669"/>
    <property type="project" value="UniProtKB-KW"/>
</dbReference>
<keyword evidence="9" id="KW-0812">Transmembrane</keyword>
<dbReference type="SUPFAM" id="SSF54909">
    <property type="entry name" value="Dimeric alpha+beta barrel"/>
    <property type="match status" value="1"/>
</dbReference>
<dbReference type="Pfam" id="PF21105">
    <property type="entry name" value="DyP_N"/>
    <property type="match status" value="1"/>
</dbReference>
<dbReference type="EMBL" id="WSEL01000003">
    <property type="protein sequence ID" value="MVQ28083.1"/>
    <property type="molecule type" value="Genomic_DNA"/>
</dbReference>
<evidence type="ECO:0000256" key="6">
    <source>
        <dbReference type="ARBA" id="ARBA00023098"/>
    </source>
</evidence>
<dbReference type="GO" id="GO:0005829">
    <property type="term" value="C:cytosol"/>
    <property type="evidence" value="ECO:0007669"/>
    <property type="project" value="TreeGrafter"/>
</dbReference>
<dbReference type="SUPFAM" id="SSF52151">
    <property type="entry name" value="FabD/lysophospholipase-like"/>
    <property type="match status" value="1"/>
</dbReference>
<evidence type="ECO:0000256" key="4">
    <source>
        <dbReference type="ARBA" id="ARBA00023002"/>
    </source>
</evidence>
<feature type="transmembrane region" description="Helical" evidence="9">
    <location>
        <begin position="529"/>
        <end position="550"/>
    </location>
</feature>
<keyword evidence="6 7" id="KW-0443">Lipid metabolism</keyword>
<keyword evidence="5" id="KW-0408">Iron</keyword>
<evidence type="ECO:0000313" key="12">
    <source>
        <dbReference type="Proteomes" id="UP000469385"/>
    </source>
</evidence>
<evidence type="ECO:0000259" key="10">
    <source>
        <dbReference type="PROSITE" id="PS51635"/>
    </source>
</evidence>
<evidence type="ECO:0000256" key="8">
    <source>
        <dbReference type="SAM" id="MobiDB-lite"/>
    </source>
</evidence>
<sequence length="1126" mass="123634">MTHDAVDALLEKEVQRLALTGYNAPRMRTLLLAVTDAARARKFLANLLDAQLLAFGARGTARGLDCGINIGFTHQGLRALGAPASVLVAFRDKSPAFAEGADVRAARHLGDAGESAAERWDAVFHHDRAHAWIAIHGNDAATLDEAVRRLRQLRGADGLAGWEPAAALPDGQQLRDDQDPRATRVHFGLRDGITRPSILDRQRLLGRPGPDGQAFRPRPGELLLGYPNNDGADLWTAGKTPDDVAHFLRHGSFGVLRKLEQHECRLQRYLDGKAAELRAAGHAFVTPTWLKAKMVGRWPNGAPVLPGETEEPPAPDAARLAQVDFEQDREGLGCPFGAHMRRANPRTDPLMPQRDRTLFRRGIPYGAVGDDEVGLFGLFFCARIDDQFEHLVSEWLEKNPMGPPNRGRAKDPLVGRHDEPQAQFLIPLPGGRQIALDGFEAFVRTRGTLYALFPSRRALETLAAGATLRNPTHAHAARPAHQPSTVPDAGPGPEPIDAPNDRFCDLVMEGGITSGVIYASAVVELARHYRFRSIGGSSIGAFAAALAAAAEYRRRHGSGDGFDRLAKLPQELAREEDGRTRLERVFVPQHSTRRLFGIFLATLERSGPVSQVVHGLAAALWQYRRLVAGLTIVLAAIVLAGPIQTALQCWSGPAAAPCLWPLVSWTAAALLALGTGAFAALVAGICWDVHRGLVRNGFGLCRGWDPEAPVDSPDLAAFLHYAIQAVAGRGLHDKPLTFRDLWDAPGAADKALGFEVHGTGARSINLEVYASNLAHGRPYRFPLDETEDMGRLFFRVEELENYFPRGLVQYLAALSNPYAARSEADPPADTVRPGFLELPVADLPIVVAARLAMSFPLLISAVPLYAVEHGARRMGRCWMSDGGLCSNFPIHLFDSFLPMWPTFGISLETRDENNREAVRLPAFHTSGRADTWDHGPETRPWQLAGFLGSLWRTTWRWNDSTMMRMPGVRDRVVRLYLTEGEGGVNIRMPPDRIRRLGTTYGTPAARAFIEKFQSVGWQEHRWVRLNCLLVSVRERIRNFGVAARMNRHAVPLLDQIEAAKTKAPLSKPGRRSRSLPSETPLEPGQAAELQALLAALCDLEQTFLQAGDSEPYRAVPRSSLRIRHPT</sequence>
<feature type="transmembrane region" description="Helical" evidence="9">
    <location>
        <begin position="626"/>
        <end position="647"/>
    </location>
</feature>
<reference evidence="11 12" key="1">
    <citation type="submission" date="2019-12" db="EMBL/GenBank/DDBJ databases">
        <authorList>
            <person name="Huq M.A."/>
        </authorList>
    </citation>
    <scope>NUCLEOTIDE SEQUENCE [LARGE SCALE GENOMIC DNA]</scope>
    <source>
        <strain evidence="11 12">MAH-25</strain>
    </source>
</reference>
<keyword evidence="7" id="KW-0442">Lipid degradation</keyword>
<evidence type="ECO:0000256" key="7">
    <source>
        <dbReference type="PROSITE-ProRule" id="PRU01161"/>
    </source>
</evidence>
<feature type="active site" description="Nucleophile" evidence="7">
    <location>
        <position position="538"/>
    </location>
</feature>